<gene>
    <name evidence="2" type="ORF">ACHKAR_19425</name>
</gene>
<evidence type="ECO:0008006" key="4">
    <source>
        <dbReference type="Google" id="ProtNLM"/>
    </source>
</evidence>
<keyword evidence="1" id="KW-0472">Membrane</keyword>
<dbReference type="Proteomes" id="UP001610063">
    <property type="component" value="Unassembled WGS sequence"/>
</dbReference>
<organism evidence="2 3">
    <name type="scientific">Marinoscillum luteum</name>
    <dbReference type="NCBI Taxonomy" id="861051"/>
    <lineage>
        <taxon>Bacteria</taxon>
        <taxon>Pseudomonadati</taxon>
        <taxon>Bacteroidota</taxon>
        <taxon>Cytophagia</taxon>
        <taxon>Cytophagales</taxon>
        <taxon>Reichenbachiellaceae</taxon>
        <taxon>Marinoscillum</taxon>
    </lineage>
</organism>
<reference evidence="2 3" key="1">
    <citation type="journal article" date="2013" name="Int. J. Syst. Evol. Microbiol.">
        <title>Marinoscillum luteum sp. nov., isolated from marine sediment.</title>
        <authorList>
            <person name="Cha I.T."/>
            <person name="Park S.J."/>
            <person name="Kim S.J."/>
            <person name="Kim J.G."/>
            <person name="Jung M.Y."/>
            <person name="Shin K.S."/>
            <person name="Kwon K.K."/>
            <person name="Yang S.H."/>
            <person name="Seo Y.S."/>
            <person name="Rhee S.K."/>
        </authorList>
    </citation>
    <scope>NUCLEOTIDE SEQUENCE [LARGE SCALE GENOMIC DNA]</scope>
    <source>
        <strain evidence="2 3">KCTC 23939</strain>
    </source>
</reference>
<name>A0ABW7NDS4_9BACT</name>
<keyword evidence="1" id="KW-0812">Transmembrane</keyword>
<keyword evidence="1" id="KW-1133">Transmembrane helix</keyword>
<evidence type="ECO:0000313" key="2">
    <source>
        <dbReference type="EMBL" id="MFH6985632.1"/>
    </source>
</evidence>
<feature type="transmembrane region" description="Helical" evidence="1">
    <location>
        <begin position="40"/>
        <end position="62"/>
    </location>
</feature>
<proteinExistence type="predicted"/>
<dbReference type="EMBL" id="JBIPKE010000020">
    <property type="protein sequence ID" value="MFH6985632.1"/>
    <property type="molecule type" value="Genomic_DNA"/>
</dbReference>
<keyword evidence="3" id="KW-1185">Reference proteome</keyword>
<dbReference type="RefSeq" id="WP_395419050.1">
    <property type="nucleotide sequence ID" value="NZ_JBIPKE010000020.1"/>
</dbReference>
<protein>
    <recommendedName>
        <fullName evidence="4">Zinc ribbon domain-containing protein</fullName>
    </recommendedName>
</protein>
<comment type="caution">
    <text evidence="2">The sequence shown here is derived from an EMBL/GenBank/DDBJ whole genome shotgun (WGS) entry which is preliminary data.</text>
</comment>
<accession>A0ABW7NDS4</accession>
<evidence type="ECO:0000313" key="3">
    <source>
        <dbReference type="Proteomes" id="UP001610063"/>
    </source>
</evidence>
<evidence type="ECO:0000256" key="1">
    <source>
        <dbReference type="SAM" id="Phobius"/>
    </source>
</evidence>
<sequence length="249" mass="29073">MASSEENNTCKVCKESIPLTARKCSKCGSWQHPLLRIINLSSTVMALFVALISVMSIFYTFYRDSNHNSDLSALINKIQDEELYSRFPPPNLDQNYNPEGKPYFSLFVSNYGDRPGLINSVRVDIKGTKKIVLLYSFIQNDGRVWYENYPITVNPSTSQQIEFYYGEVYFFGNIEEYYSRLDFVEQNEFVEPFFDYQEFLKSDCKIVLEVLDYYGNLRYLNLPCEASQFYKQIESTASKDLRKNLIPED</sequence>